<dbReference type="Proteomes" id="UP001232493">
    <property type="component" value="Chromosome"/>
</dbReference>
<feature type="transmembrane region" description="Helical" evidence="6">
    <location>
        <begin position="15"/>
        <end position="35"/>
    </location>
</feature>
<keyword evidence="3 6" id="KW-0812">Transmembrane</keyword>
<feature type="domain" description="SSD" evidence="7">
    <location>
        <begin position="219"/>
        <end position="346"/>
    </location>
</feature>
<comment type="subcellular location">
    <subcellularLocation>
        <location evidence="1">Cell membrane</location>
        <topology evidence="1">Multi-pass membrane protein</topology>
    </subcellularLocation>
</comment>
<dbReference type="Gene3D" id="1.20.1640.10">
    <property type="entry name" value="Multidrug efflux transporter AcrB transmembrane domain"/>
    <property type="match status" value="2"/>
</dbReference>
<protein>
    <submittedName>
        <fullName evidence="8">RND family transporter</fullName>
    </submittedName>
</protein>
<dbReference type="InterPro" id="IPR004869">
    <property type="entry name" value="MMPL_dom"/>
</dbReference>
<feature type="transmembrane region" description="Helical" evidence="6">
    <location>
        <begin position="219"/>
        <end position="240"/>
    </location>
</feature>
<feature type="transmembrane region" description="Helical" evidence="6">
    <location>
        <begin position="325"/>
        <end position="350"/>
    </location>
</feature>
<name>A0ABY8PTN9_9BACT</name>
<dbReference type="InterPro" id="IPR000731">
    <property type="entry name" value="SSD"/>
</dbReference>
<evidence type="ECO:0000256" key="1">
    <source>
        <dbReference type="ARBA" id="ARBA00004651"/>
    </source>
</evidence>
<keyword evidence="2" id="KW-1003">Cell membrane</keyword>
<dbReference type="RefSeq" id="WP_281000721.1">
    <property type="nucleotide sequence ID" value="NZ_CP069362.1"/>
</dbReference>
<evidence type="ECO:0000256" key="2">
    <source>
        <dbReference type="ARBA" id="ARBA00022475"/>
    </source>
</evidence>
<evidence type="ECO:0000256" key="5">
    <source>
        <dbReference type="ARBA" id="ARBA00023136"/>
    </source>
</evidence>
<dbReference type="InterPro" id="IPR050545">
    <property type="entry name" value="Mycobact_MmpL"/>
</dbReference>
<dbReference type="Pfam" id="PF03176">
    <property type="entry name" value="MMPL"/>
    <property type="match status" value="2"/>
</dbReference>
<feature type="transmembrane region" description="Helical" evidence="6">
    <location>
        <begin position="584"/>
        <end position="604"/>
    </location>
</feature>
<evidence type="ECO:0000259" key="7">
    <source>
        <dbReference type="PROSITE" id="PS50156"/>
    </source>
</evidence>
<feature type="transmembrane region" description="Helical" evidence="6">
    <location>
        <begin position="610"/>
        <end position="636"/>
    </location>
</feature>
<feature type="transmembrane region" description="Helical" evidence="6">
    <location>
        <begin position="559"/>
        <end position="577"/>
    </location>
</feature>
<keyword evidence="5 6" id="KW-0472">Membrane</keyword>
<evidence type="ECO:0000313" key="8">
    <source>
        <dbReference type="EMBL" id="WGS65873.1"/>
    </source>
</evidence>
<keyword evidence="4 6" id="KW-1133">Transmembrane helix</keyword>
<dbReference type="PROSITE" id="PS50156">
    <property type="entry name" value="SSD"/>
    <property type="match status" value="1"/>
</dbReference>
<feature type="transmembrane region" description="Helical" evidence="6">
    <location>
        <begin position="371"/>
        <end position="391"/>
    </location>
</feature>
<evidence type="ECO:0000313" key="9">
    <source>
        <dbReference type="Proteomes" id="UP001232493"/>
    </source>
</evidence>
<accession>A0ABY8PTN9</accession>
<gene>
    <name evidence="8" type="ORF">JRV97_04800</name>
</gene>
<dbReference type="SUPFAM" id="SSF82866">
    <property type="entry name" value="Multidrug efflux transporter AcrB transmembrane domain"/>
    <property type="match status" value="2"/>
</dbReference>
<proteinExistence type="predicted"/>
<feature type="transmembrane region" description="Helical" evidence="6">
    <location>
        <begin position="656"/>
        <end position="677"/>
    </location>
</feature>
<organism evidence="8 9">
    <name type="scientific">Marinitoga aeolica</name>
    <dbReference type="NCBI Taxonomy" id="2809031"/>
    <lineage>
        <taxon>Bacteria</taxon>
        <taxon>Thermotogati</taxon>
        <taxon>Thermotogota</taxon>
        <taxon>Thermotogae</taxon>
        <taxon>Petrotogales</taxon>
        <taxon>Petrotogaceae</taxon>
        <taxon>Marinitoga</taxon>
    </lineage>
</organism>
<evidence type="ECO:0000256" key="3">
    <source>
        <dbReference type="ARBA" id="ARBA00022692"/>
    </source>
</evidence>
<sequence length="708" mass="80807">MERYVEFVFNNRKKLLILLVIINITALIGLFQIRLNVDMKAFLPSSSEYLDSYSIIEKKYDLSDQLMVMLETDKNPLEDLDLYRKLWSLQRELESIKGINFISSLFPQSFPGYNIKSPEDINENFLNKISQISMFKDKFFKEKDGKYYTLLTIPLKTDDFKVIDKIEEVLKAVTHYNGGTLYFTKKLFDYLLSIVIFLPPFAFLTMLLIFSLQLGSKKLALFSVIPAGLGALWTLGLMGWSGRELSLASVLVPIFTIIMGSADGMHFLTHYVEYIERGLDKKSATVETLKSTGIAMIMTTVTTIIGFISMVFINSNMMKEMGLWTSFGIGFAGIATLYILPVIIAGDVELKRKKAHMFDASFVKKFWNRKGVYTYIILILIFALLIPSITIKFDQISMFKKFTKVRKDYEKLSSVFDFNIPVMVDFQTKKDPLDKTYLDEMKKLENTLSDNISMFNYPQQFLDVMGKEFFNFKSYPNPIQVLIIKNAVKNNPSIPLFDLIKGKSYLGIITTKDNNQDTLEKIQKVVYNLKNEDVFTDIKVSGMPYVFNEMNTTVLNSQIKSIIISLILVLISIFIMIRSIKISFYGILPLLGALIVEFGVMALFKIPLSILSALMANITIGVGVDYAIHMIGTYRYYKTRSKNPIEDTFNVVQKPILANAIGLALGLSILNFSPFAFHTYLSIIMWVGMISASMFTLMLLPNFLKSER</sequence>
<dbReference type="EMBL" id="CP069362">
    <property type="protein sequence ID" value="WGS65873.1"/>
    <property type="molecule type" value="Genomic_DNA"/>
</dbReference>
<feature type="transmembrane region" description="Helical" evidence="6">
    <location>
        <begin position="190"/>
        <end position="212"/>
    </location>
</feature>
<feature type="transmembrane region" description="Helical" evidence="6">
    <location>
        <begin position="246"/>
        <end position="272"/>
    </location>
</feature>
<dbReference type="PANTHER" id="PTHR33406:SF13">
    <property type="entry name" value="MEMBRANE PROTEIN YDFJ"/>
    <property type="match status" value="1"/>
</dbReference>
<keyword evidence="9" id="KW-1185">Reference proteome</keyword>
<feature type="transmembrane region" description="Helical" evidence="6">
    <location>
        <begin position="683"/>
        <end position="704"/>
    </location>
</feature>
<evidence type="ECO:0000256" key="6">
    <source>
        <dbReference type="SAM" id="Phobius"/>
    </source>
</evidence>
<feature type="transmembrane region" description="Helical" evidence="6">
    <location>
        <begin position="293"/>
        <end position="313"/>
    </location>
</feature>
<reference evidence="8 9" key="1">
    <citation type="submission" date="2021-02" db="EMBL/GenBank/DDBJ databases">
        <title>Characterization of Marinitoga sp. nov. str. BP5-C20A.</title>
        <authorList>
            <person name="Erauso G."/>
            <person name="Postec A."/>
        </authorList>
    </citation>
    <scope>NUCLEOTIDE SEQUENCE [LARGE SCALE GENOMIC DNA]</scope>
    <source>
        <strain evidence="8 9">BP5-C20A</strain>
    </source>
</reference>
<dbReference type="PANTHER" id="PTHR33406">
    <property type="entry name" value="MEMBRANE PROTEIN MJ1562-RELATED"/>
    <property type="match status" value="1"/>
</dbReference>
<evidence type="ECO:0000256" key="4">
    <source>
        <dbReference type="ARBA" id="ARBA00022989"/>
    </source>
</evidence>